<feature type="region of interest" description="Disordered" evidence="1">
    <location>
        <begin position="61"/>
        <end position="97"/>
    </location>
</feature>
<feature type="compositionally biased region" description="Polar residues" evidence="1">
    <location>
        <begin position="66"/>
        <end position="86"/>
    </location>
</feature>
<sequence length="454" mass="48869">MARPGGGLRKENAAAAAATDKPSFAPGKGKFKLRTSTSPLPLVTKKQLNWEKQSTAKFHAVAGAGKTSTEKPSNTKPSIFATNSFIRPSKKDEVPKKSSGFSFMKFQSKSRDLGQLSDKSSAKATPLTLASTRPLLSKISTKEPATKTKCTTNEANNAPVFKLPTKKGSLFSFRAGTMSSSTKKRKTAESLAHKDEKAVVFCNNGLAKSISLDNLAINKDKKRHSGARGEKAGPKDGIRSTVPYSIKIGEMGMKKDDGAVLKKRGLLVDSVIAGRALKQIKRVPAAALHPPQHTGMIKSGSLLGRPFQSNQDPNVSIQRKCMLNPKETPIGSAADPVNNVLSSAEAPLSPGECEIEEELAVKLLCTADDDKEEKFLVRAAAIQEFADRVGLEQKQIRNRLLDAHADISESLLDALTDLMAEEGGIGIDKLDFNMNVDVNVDDAFLQDDAIQIFQ</sequence>
<protein>
    <recommendedName>
        <fullName evidence="4">Calmodulin-binding domain-containing protein</fullName>
    </recommendedName>
</protein>
<comment type="caution">
    <text evidence="2">The sequence shown here is derived from an EMBL/GenBank/DDBJ whole genome shotgun (WGS) entry which is preliminary data.</text>
</comment>
<evidence type="ECO:0000313" key="3">
    <source>
        <dbReference type="Proteomes" id="UP001158986"/>
    </source>
</evidence>
<organism evidence="2 3">
    <name type="scientific">Peronospora belbahrii</name>
    <dbReference type="NCBI Taxonomy" id="622444"/>
    <lineage>
        <taxon>Eukaryota</taxon>
        <taxon>Sar</taxon>
        <taxon>Stramenopiles</taxon>
        <taxon>Oomycota</taxon>
        <taxon>Peronosporomycetes</taxon>
        <taxon>Peronosporales</taxon>
        <taxon>Peronosporaceae</taxon>
        <taxon>Peronospora</taxon>
    </lineage>
</organism>
<feature type="region of interest" description="Disordered" evidence="1">
    <location>
        <begin position="1"/>
        <end position="38"/>
    </location>
</feature>
<evidence type="ECO:0000313" key="2">
    <source>
        <dbReference type="EMBL" id="CAH0522093.1"/>
    </source>
</evidence>
<evidence type="ECO:0008006" key="4">
    <source>
        <dbReference type="Google" id="ProtNLM"/>
    </source>
</evidence>
<keyword evidence="3" id="KW-1185">Reference proteome</keyword>
<evidence type="ECO:0000256" key="1">
    <source>
        <dbReference type="SAM" id="MobiDB-lite"/>
    </source>
</evidence>
<accession>A0ABN8DB95</accession>
<dbReference type="Proteomes" id="UP001158986">
    <property type="component" value="Unassembled WGS sequence"/>
</dbReference>
<dbReference type="EMBL" id="CAKLCB010000387">
    <property type="protein sequence ID" value="CAH0522093.1"/>
    <property type="molecule type" value="Genomic_DNA"/>
</dbReference>
<proteinExistence type="predicted"/>
<name>A0ABN8DB95_9STRA</name>
<reference evidence="2 3" key="1">
    <citation type="submission" date="2021-11" db="EMBL/GenBank/DDBJ databases">
        <authorList>
            <person name="Islam A."/>
            <person name="Islam S."/>
            <person name="Flora M.S."/>
            <person name="Rahman M."/>
            <person name="Ziaur R.M."/>
            <person name="Epstein J.H."/>
            <person name="Hassan M."/>
            <person name="Klassen M."/>
            <person name="Woodard K."/>
            <person name="Webb A."/>
            <person name="Webby R.J."/>
            <person name="El Zowalaty M.E."/>
        </authorList>
    </citation>
    <scope>NUCLEOTIDE SEQUENCE [LARGE SCALE GENOMIC DNA]</scope>
    <source>
        <strain evidence="2">Pbs1</strain>
    </source>
</reference>
<gene>
    <name evidence="2" type="ORF">PBS001_LOCUS8530</name>
</gene>